<comment type="subcellular location">
    <subcellularLocation>
        <location evidence="1 6">Cell membrane</location>
        <topology evidence="1 6">Multi-pass membrane protein</topology>
    </subcellularLocation>
</comment>
<feature type="domain" description="VTT" evidence="7">
    <location>
        <begin position="96"/>
        <end position="211"/>
    </location>
</feature>
<name>A0A2S2DCD7_9BURK</name>
<evidence type="ECO:0000256" key="1">
    <source>
        <dbReference type="ARBA" id="ARBA00004651"/>
    </source>
</evidence>
<dbReference type="InterPro" id="IPR015414">
    <property type="entry name" value="TMEM64"/>
</dbReference>
<keyword evidence="5 6" id="KW-0472">Membrane</keyword>
<dbReference type="EMBL" id="CP029343">
    <property type="protein sequence ID" value="AWL03014.1"/>
    <property type="molecule type" value="Genomic_DNA"/>
</dbReference>
<accession>A0A2S2DCD7</accession>
<reference evidence="8 9" key="1">
    <citation type="submission" date="2018-05" db="EMBL/GenBank/DDBJ databases">
        <title>Complete genome sequence of Massilia oculi sp. nov. CCUG 43427T (=DSM 26321T), the type strain of M. oculi, and comparison with genome sequences of other Massilia strains.</title>
        <authorList>
            <person name="Zhu B."/>
        </authorList>
    </citation>
    <scope>NUCLEOTIDE SEQUENCE [LARGE SCALE GENOMIC DNA]</scope>
    <source>
        <strain evidence="8 9">CCUG 43427</strain>
    </source>
</reference>
<dbReference type="Pfam" id="PF09335">
    <property type="entry name" value="VTT_dom"/>
    <property type="match status" value="1"/>
</dbReference>
<evidence type="ECO:0000259" key="7">
    <source>
        <dbReference type="Pfam" id="PF09335"/>
    </source>
</evidence>
<evidence type="ECO:0000256" key="3">
    <source>
        <dbReference type="ARBA" id="ARBA00022692"/>
    </source>
</evidence>
<dbReference type="PANTHER" id="PTHR12677:SF59">
    <property type="entry name" value="GOLGI APPARATUS MEMBRANE PROTEIN TVP38-RELATED"/>
    <property type="match status" value="1"/>
</dbReference>
<feature type="transmembrane region" description="Helical" evidence="6">
    <location>
        <begin position="76"/>
        <end position="93"/>
    </location>
</feature>
<comment type="caution">
    <text evidence="6">Lacks conserved residue(s) required for the propagation of feature annotation.</text>
</comment>
<keyword evidence="3 6" id="KW-0812">Transmembrane</keyword>
<evidence type="ECO:0000256" key="5">
    <source>
        <dbReference type="ARBA" id="ARBA00023136"/>
    </source>
</evidence>
<proteinExistence type="inferred from homology"/>
<dbReference type="AlphaFoldDB" id="A0A2S2DCD7"/>
<evidence type="ECO:0000313" key="8">
    <source>
        <dbReference type="EMBL" id="AWL03014.1"/>
    </source>
</evidence>
<gene>
    <name evidence="8" type="ORF">DIR46_00065</name>
</gene>
<keyword evidence="9" id="KW-1185">Reference proteome</keyword>
<organism evidence="8 9">
    <name type="scientific">Massilia oculi</name>
    <dbReference type="NCBI Taxonomy" id="945844"/>
    <lineage>
        <taxon>Bacteria</taxon>
        <taxon>Pseudomonadati</taxon>
        <taxon>Pseudomonadota</taxon>
        <taxon>Betaproteobacteria</taxon>
        <taxon>Burkholderiales</taxon>
        <taxon>Oxalobacteraceae</taxon>
        <taxon>Telluria group</taxon>
        <taxon>Massilia</taxon>
    </lineage>
</organism>
<dbReference type="KEGG" id="mtim:DIR46_00065"/>
<dbReference type="GO" id="GO:0005886">
    <property type="term" value="C:plasma membrane"/>
    <property type="evidence" value="ECO:0007669"/>
    <property type="project" value="UniProtKB-SubCell"/>
</dbReference>
<sequence>MGGHRRHVGGQLANPAQQAAADRAHGSAALKTELRLLFKPLLLTCLLALGFASLHFQWWGSFTELDLLNRLFERHWAIAWPVFVLTGVLYTALGGPRQLLAFSCGYLMGGLTGALLSTALTGLGALLVIYYVRNIGRDWLLRRHGERVAFIRLLLGEDTWLWICTLRLMPVGSNLATNIAVALAGLSIPAVFWGSLLGYLPQMLLFSFAGAGLALHDEQQIWISLLMLVLSTAMVLYLYHHGFKQRLQDIRGQTHATPAQSER</sequence>
<protein>
    <recommendedName>
        <fullName evidence="6">TVP38/TMEM64 family membrane protein</fullName>
    </recommendedName>
</protein>
<evidence type="ECO:0000256" key="6">
    <source>
        <dbReference type="RuleBase" id="RU366058"/>
    </source>
</evidence>
<dbReference type="Proteomes" id="UP000245820">
    <property type="component" value="Chromosome"/>
</dbReference>
<dbReference type="OrthoDB" id="7348996at2"/>
<feature type="transmembrane region" description="Helical" evidence="6">
    <location>
        <begin position="221"/>
        <end position="239"/>
    </location>
</feature>
<comment type="similarity">
    <text evidence="6">Belongs to the TVP38/TMEM64 family.</text>
</comment>
<feature type="transmembrane region" description="Helical" evidence="6">
    <location>
        <begin position="105"/>
        <end position="132"/>
    </location>
</feature>
<evidence type="ECO:0000256" key="4">
    <source>
        <dbReference type="ARBA" id="ARBA00022989"/>
    </source>
</evidence>
<evidence type="ECO:0000256" key="2">
    <source>
        <dbReference type="ARBA" id="ARBA00022475"/>
    </source>
</evidence>
<dbReference type="InterPro" id="IPR032816">
    <property type="entry name" value="VTT_dom"/>
</dbReference>
<evidence type="ECO:0000313" key="9">
    <source>
        <dbReference type="Proteomes" id="UP000245820"/>
    </source>
</evidence>
<feature type="transmembrane region" description="Helical" evidence="6">
    <location>
        <begin position="36"/>
        <end position="56"/>
    </location>
</feature>
<keyword evidence="4 6" id="KW-1133">Transmembrane helix</keyword>
<keyword evidence="2 6" id="KW-1003">Cell membrane</keyword>
<dbReference type="PANTHER" id="PTHR12677">
    <property type="entry name" value="GOLGI APPARATUS MEMBRANE PROTEIN TVP38-RELATED"/>
    <property type="match status" value="1"/>
</dbReference>